<keyword evidence="2" id="KW-1185">Reference proteome</keyword>
<dbReference type="Pfam" id="PF12239">
    <property type="entry name" value="DUF3605"/>
    <property type="match status" value="1"/>
</dbReference>
<dbReference type="Proteomes" id="UP000242877">
    <property type="component" value="Unassembled WGS sequence"/>
</dbReference>
<protein>
    <recommendedName>
        <fullName evidence="3">N-acetylglucosamine-induced protein 1</fullName>
    </recommendedName>
</protein>
<dbReference type="PANTHER" id="PTHR35020">
    <property type="entry name" value="N-ACETYLGLUCOSAMINE-INDUCED PROTEIN 1"/>
    <property type="match status" value="1"/>
</dbReference>
<evidence type="ECO:0000313" key="2">
    <source>
        <dbReference type="Proteomes" id="UP000242877"/>
    </source>
</evidence>
<dbReference type="GO" id="GO:0005737">
    <property type="term" value="C:cytoplasm"/>
    <property type="evidence" value="ECO:0007669"/>
    <property type="project" value="TreeGrafter"/>
</dbReference>
<dbReference type="OrthoDB" id="498286at2759"/>
<dbReference type="PANTHER" id="PTHR35020:SF2">
    <property type="entry name" value="N-ACETYLGLUCOSAMINE-INDUCED PROTEIN 1"/>
    <property type="match status" value="1"/>
</dbReference>
<organism evidence="1 2">
    <name type="scientific">Ascosphaera apis ARSEF 7405</name>
    <dbReference type="NCBI Taxonomy" id="392613"/>
    <lineage>
        <taxon>Eukaryota</taxon>
        <taxon>Fungi</taxon>
        <taxon>Dikarya</taxon>
        <taxon>Ascomycota</taxon>
        <taxon>Pezizomycotina</taxon>
        <taxon>Eurotiomycetes</taxon>
        <taxon>Eurotiomycetidae</taxon>
        <taxon>Onygenales</taxon>
        <taxon>Ascosphaeraceae</taxon>
        <taxon>Ascosphaera</taxon>
    </lineage>
</organism>
<dbReference type="EMBL" id="AZGZ01000040">
    <property type="protein sequence ID" value="KZZ87043.1"/>
    <property type="molecule type" value="Genomic_DNA"/>
</dbReference>
<dbReference type="InterPro" id="IPR022036">
    <property type="entry name" value="DUF3605"/>
</dbReference>
<proteinExistence type="predicted"/>
<evidence type="ECO:0000313" key="1">
    <source>
        <dbReference type="EMBL" id="KZZ87043.1"/>
    </source>
</evidence>
<accession>A0A162I0J0</accession>
<evidence type="ECO:0008006" key="3">
    <source>
        <dbReference type="Google" id="ProtNLM"/>
    </source>
</evidence>
<dbReference type="AlphaFoldDB" id="A0A162I0J0"/>
<name>A0A162I0J0_9EURO</name>
<dbReference type="VEuPathDB" id="FungiDB:AAP_05989"/>
<comment type="caution">
    <text evidence="1">The sequence shown here is derived from an EMBL/GenBank/DDBJ whole genome shotgun (WGS) entry which is preliminary data.</text>
</comment>
<gene>
    <name evidence="1" type="ORF">AAP_05989</name>
</gene>
<dbReference type="GO" id="GO:0006044">
    <property type="term" value="P:N-acetylglucosamine metabolic process"/>
    <property type="evidence" value="ECO:0007669"/>
    <property type="project" value="TreeGrafter"/>
</dbReference>
<reference evidence="1 2" key="1">
    <citation type="journal article" date="2016" name="Genome Biol. Evol.">
        <title>Divergent and convergent evolution of fungal pathogenicity.</title>
        <authorList>
            <person name="Shang Y."/>
            <person name="Xiao G."/>
            <person name="Zheng P."/>
            <person name="Cen K."/>
            <person name="Zhan S."/>
            <person name="Wang C."/>
        </authorList>
    </citation>
    <scope>NUCLEOTIDE SEQUENCE [LARGE SCALE GENOMIC DNA]</scope>
    <source>
        <strain evidence="1 2">ARSEF 7405</strain>
    </source>
</reference>
<sequence length="218" mass="25837">MTEVVSPTIASAEPVQLELSEEDRKRFQERDEDFVYQTWDDIKDIIAQNNLAALRRTPSELKKYRYWSANIKSKYGSVANYIVRERLHWPVVDDMNSEVVNPVPFADERDYKILRNDWPYGFVPGISHMVVWLKNSNLDLKENGDLTDEARKLCDDFVRNKFTKRLEELFDDAPERVLWFKNWAALQSVRALQHIHVMVRDVPQEIITEWTGEEHLKR</sequence>